<sequence length="268" mass="29291">MTRLPAVDTTIRDGQYRDPSNLGARIDLHRRFSTNGQGWFGWLGEQIDLANAIDVLELGCGEGGFWAANADIIPRAARLTLTDLSPGMLAAAKQRLQANLPGARFAVVDAQAIPFADASFDTVIANHMLYHVPDLHRALREIRRVLRPDGRLYAATNGERHMTELAELMRATRADAGAFTIDAAFSLEQGDSALDRHFARVERRDYVDSLEVTDPEAIVRYVRSTIGAGTLVEDQVERLRSIVTGTIAGEGAFRITKSTGLFIATGAT</sequence>
<dbReference type="Pfam" id="PF08241">
    <property type="entry name" value="Methyltransf_11"/>
    <property type="match status" value="1"/>
</dbReference>
<organism evidence="2">
    <name type="scientific">uncultured Thermomicrobiales bacterium</name>
    <dbReference type="NCBI Taxonomy" id="1645740"/>
    <lineage>
        <taxon>Bacteria</taxon>
        <taxon>Pseudomonadati</taxon>
        <taxon>Thermomicrobiota</taxon>
        <taxon>Thermomicrobia</taxon>
        <taxon>Thermomicrobiales</taxon>
        <taxon>environmental samples</taxon>
    </lineage>
</organism>
<evidence type="ECO:0000313" key="2">
    <source>
        <dbReference type="EMBL" id="CAA9585141.1"/>
    </source>
</evidence>
<reference evidence="2" key="1">
    <citation type="submission" date="2020-02" db="EMBL/GenBank/DDBJ databases">
        <authorList>
            <person name="Meier V. D."/>
        </authorList>
    </citation>
    <scope>NUCLEOTIDE SEQUENCE</scope>
    <source>
        <strain evidence="2">AVDCRST_MAG87</strain>
    </source>
</reference>
<dbReference type="Gene3D" id="3.40.50.150">
    <property type="entry name" value="Vaccinia Virus protein VP39"/>
    <property type="match status" value="1"/>
</dbReference>
<protein>
    <submittedName>
        <fullName evidence="2">Transcriptional regulator, MerR family</fullName>
    </submittedName>
</protein>
<gene>
    <name evidence="2" type="ORF">AVDCRST_MAG87-3849</name>
</gene>
<feature type="domain" description="Methyltransferase type 11" evidence="1">
    <location>
        <begin position="56"/>
        <end position="153"/>
    </location>
</feature>
<dbReference type="InterPro" id="IPR050508">
    <property type="entry name" value="Methyltransf_Superfamily"/>
</dbReference>
<dbReference type="InterPro" id="IPR013216">
    <property type="entry name" value="Methyltransf_11"/>
</dbReference>
<evidence type="ECO:0000259" key="1">
    <source>
        <dbReference type="Pfam" id="PF08241"/>
    </source>
</evidence>
<dbReference type="EMBL" id="CADCWJ010000844">
    <property type="protein sequence ID" value="CAA9585141.1"/>
    <property type="molecule type" value="Genomic_DNA"/>
</dbReference>
<dbReference type="AlphaFoldDB" id="A0A6J4VPC6"/>
<dbReference type="SUPFAM" id="SSF53335">
    <property type="entry name" value="S-adenosyl-L-methionine-dependent methyltransferases"/>
    <property type="match status" value="1"/>
</dbReference>
<proteinExistence type="predicted"/>
<dbReference type="CDD" id="cd02440">
    <property type="entry name" value="AdoMet_MTases"/>
    <property type="match status" value="1"/>
</dbReference>
<accession>A0A6J4VPC6</accession>
<dbReference type="InterPro" id="IPR029063">
    <property type="entry name" value="SAM-dependent_MTases_sf"/>
</dbReference>
<dbReference type="PANTHER" id="PTHR42912:SF80">
    <property type="entry name" value="METHYLTRANSFERASE DOMAIN-CONTAINING PROTEIN"/>
    <property type="match status" value="1"/>
</dbReference>
<dbReference type="GO" id="GO:0008757">
    <property type="term" value="F:S-adenosylmethionine-dependent methyltransferase activity"/>
    <property type="evidence" value="ECO:0007669"/>
    <property type="project" value="InterPro"/>
</dbReference>
<name>A0A6J4VPC6_9BACT</name>
<dbReference type="PANTHER" id="PTHR42912">
    <property type="entry name" value="METHYLTRANSFERASE"/>
    <property type="match status" value="1"/>
</dbReference>